<protein>
    <submittedName>
        <fullName evidence="1">Phosphomannomutase</fullName>
    </submittedName>
</protein>
<accession>A0A839TNZ7</accession>
<gene>
    <name evidence="1" type="ORF">FHS19_002897</name>
</gene>
<reference evidence="1 2" key="1">
    <citation type="submission" date="2020-08" db="EMBL/GenBank/DDBJ databases">
        <title>Genomic Encyclopedia of Type Strains, Phase III (KMG-III): the genomes of soil and plant-associated and newly described type strains.</title>
        <authorList>
            <person name="Whitman W."/>
        </authorList>
    </citation>
    <scope>NUCLEOTIDE SEQUENCE [LARGE SCALE GENOMIC DNA]</scope>
    <source>
        <strain evidence="1 2">CECT 5831</strain>
    </source>
</reference>
<dbReference type="RefSeq" id="WP_183582438.1">
    <property type="nucleotide sequence ID" value="NZ_JACHXJ010000002.1"/>
</dbReference>
<dbReference type="AlphaFoldDB" id="A0A839TNZ7"/>
<sequence length="144" mass="15577">MREEIGKVLSMMQAGKIDSDKASELINALQEKQMAHPSQAVQVLGKPADYSKKLPSGSGRYLDKTLKIQVTTEENDNVRINLPIKLVKAVLGAGHSIASNIPQAAEYVKNIDINLLIDAIENELDGQIVDVRTGDGNTVAVVIE</sequence>
<dbReference type="EMBL" id="JACHXJ010000002">
    <property type="protein sequence ID" value="MBB3128243.1"/>
    <property type="molecule type" value="Genomic_DNA"/>
</dbReference>
<organism evidence="1 2">
    <name type="scientific">Paenibacillus rhizosphaerae</name>
    <dbReference type="NCBI Taxonomy" id="297318"/>
    <lineage>
        <taxon>Bacteria</taxon>
        <taxon>Bacillati</taxon>
        <taxon>Bacillota</taxon>
        <taxon>Bacilli</taxon>
        <taxon>Bacillales</taxon>
        <taxon>Paenibacillaceae</taxon>
        <taxon>Paenibacillus</taxon>
    </lineage>
</organism>
<dbReference type="Proteomes" id="UP000517523">
    <property type="component" value="Unassembled WGS sequence"/>
</dbReference>
<proteinExistence type="predicted"/>
<evidence type="ECO:0000313" key="2">
    <source>
        <dbReference type="Proteomes" id="UP000517523"/>
    </source>
</evidence>
<name>A0A839TNZ7_9BACL</name>
<comment type="caution">
    <text evidence="1">The sequence shown here is derived from an EMBL/GenBank/DDBJ whole genome shotgun (WGS) entry which is preliminary data.</text>
</comment>
<evidence type="ECO:0000313" key="1">
    <source>
        <dbReference type="EMBL" id="MBB3128243.1"/>
    </source>
</evidence>